<keyword evidence="4 8" id="KW-0812">Transmembrane</keyword>
<evidence type="ECO:0000256" key="5">
    <source>
        <dbReference type="ARBA" id="ARBA00022989"/>
    </source>
</evidence>
<dbReference type="PANTHER" id="PTHR22883:SF127">
    <property type="entry name" value="ZDHHC-TYPE PALMITOYLTRANSFERASE 3-RELATED"/>
    <property type="match status" value="1"/>
</dbReference>
<evidence type="ECO:0000256" key="3">
    <source>
        <dbReference type="ARBA" id="ARBA00022679"/>
    </source>
</evidence>
<comment type="similarity">
    <text evidence="2 8">Belongs to the DHHC palmitoyltransferase family.</text>
</comment>
<evidence type="ECO:0000256" key="1">
    <source>
        <dbReference type="ARBA" id="ARBA00004127"/>
    </source>
</evidence>
<dbReference type="Pfam" id="PF01529">
    <property type="entry name" value="DHHC"/>
    <property type="match status" value="1"/>
</dbReference>
<proteinExistence type="inferred from homology"/>
<feature type="transmembrane region" description="Helical" evidence="8">
    <location>
        <begin position="156"/>
        <end position="175"/>
    </location>
</feature>
<keyword evidence="3 8" id="KW-0808">Transferase</keyword>
<evidence type="ECO:0000313" key="11">
    <source>
        <dbReference type="Proteomes" id="UP001642360"/>
    </source>
</evidence>
<name>A0ABC8V4K9_9AQUA</name>
<feature type="transmembrane region" description="Helical" evidence="8">
    <location>
        <begin position="195"/>
        <end position="223"/>
    </location>
</feature>
<dbReference type="Proteomes" id="UP001642360">
    <property type="component" value="Unassembled WGS sequence"/>
</dbReference>
<organism evidence="10 11">
    <name type="scientific">Ilex paraguariensis</name>
    <name type="common">yerba mate</name>
    <dbReference type="NCBI Taxonomy" id="185542"/>
    <lineage>
        <taxon>Eukaryota</taxon>
        <taxon>Viridiplantae</taxon>
        <taxon>Streptophyta</taxon>
        <taxon>Embryophyta</taxon>
        <taxon>Tracheophyta</taxon>
        <taxon>Spermatophyta</taxon>
        <taxon>Magnoliopsida</taxon>
        <taxon>eudicotyledons</taxon>
        <taxon>Gunneridae</taxon>
        <taxon>Pentapetalae</taxon>
        <taxon>asterids</taxon>
        <taxon>campanulids</taxon>
        <taxon>Aquifoliales</taxon>
        <taxon>Aquifoliaceae</taxon>
        <taxon>Ilex</taxon>
    </lineage>
</organism>
<dbReference type="PROSITE" id="PS50216">
    <property type="entry name" value="DHHC"/>
    <property type="match status" value="1"/>
</dbReference>
<evidence type="ECO:0000256" key="2">
    <source>
        <dbReference type="ARBA" id="ARBA00008574"/>
    </source>
</evidence>
<comment type="domain">
    <text evidence="8">The DHHC domain is required for palmitoyltransferase activity.</text>
</comment>
<dbReference type="EMBL" id="CAUOFW020010390">
    <property type="protein sequence ID" value="CAK9188296.1"/>
    <property type="molecule type" value="Genomic_DNA"/>
</dbReference>
<evidence type="ECO:0000313" key="10">
    <source>
        <dbReference type="EMBL" id="CAK9188296.1"/>
    </source>
</evidence>
<evidence type="ECO:0000256" key="8">
    <source>
        <dbReference type="RuleBase" id="RU079119"/>
    </source>
</evidence>
<evidence type="ECO:0000256" key="6">
    <source>
        <dbReference type="ARBA" id="ARBA00023136"/>
    </source>
</evidence>
<accession>A0ABC8V4K9</accession>
<dbReference type="EC" id="2.3.1.225" evidence="8"/>
<dbReference type="PANTHER" id="PTHR22883">
    <property type="entry name" value="ZINC FINGER DHHC DOMAIN CONTAINING PROTEIN"/>
    <property type="match status" value="1"/>
</dbReference>
<dbReference type="GO" id="GO:0019706">
    <property type="term" value="F:protein-cysteine S-palmitoyltransferase activity"/>
    <property type="evidence" value="ECO:0007669"/>
    <property type="project" value="UniProtKB-EC"/>
</dbReference>
<dbReference type="InterPro" id="IPR001594">
    <property type="entry name" value="Palmitoyltrfase_DHHC"/>
</dbReference>
<gene>
    <name evidence="10" type="ORF">ILEXP_LOCUS58959</name>
</gene>
<comment type="catalytic activity">
    <reaction evidence="8">
        <text>L-cysteinyl-[protein] + hexadecanoyl-CoA = S-hexadecanoyl-L-cysteinyl-[protein] + CoA</text>
        <dbReference type="Rhea" id="RHEA:36683"/>
        <dbReference type="Rhea" id="RHEA-COMP:10131"/>
        <dbReference type="Rhea" id="RHEA-COMP:11032"/>
        <dbReference type="ChEBI" id="CHEBI:29950"/>
        <dbReference type="ChEBI" id="CHEBI:57287"/>
        <dbReference type="ChEBI" id="CHEBI:57379"/>
        <dbReference type="ChEBI" id="CHEBI:74151"/>
        <dbReference type="EC" id="2.3.1.225"/>
    </reaction>
</comment>
<feature type="domain" description="Palmitoyltransferase DHHC" evidence="9">
    <location>
        <begin position="123"/>
        <end position="237"/>
    </location>
</feature>
<keyword evidence="5 8" id="KW-1133">Transmembrane helix</keyword>
<dbReference type="InterPro" id="IPR039859">
    <property type="entry name" value="PFA4/ZDH16/20/ERF2-like"/>
</dbReference>
<reference evidence="10 11" key="1">
    <citation type="submission" date="2024-02" db="EMBL/GenBank/DDBJ databases">
        <authorList>
            <person name="Vignale AGUSTIN F."/>
            <person name="Sosa J E."/>
            <person name="Modenutti C."/>
        </authorList>
    </citation>
    <scope>NUCLEOTIDE SEQUENCE [LARGE SCALE GENOMIC DNA]</scope>
</reference>
<evidence type="ECO:0000256" key="7">
    <source>
        <dbReference type="ARBA" id="ARBA00023315"/>
    </source>
</evidence>
<comment type="subcellular location">
    <subcellularLocation>
        <location evidence="1">Endomembrane system</location>
        <topology evidence="1">Multi-pass membrane protein</topology>
    </subcellularLocation>
</comment>
<dbReference type="AlphaFoldDB" id="A0ABC8V4K9"/>
<keyword evidence="7 8" id="KW-0012">Acyltransferase</keyword>
<comment type="caution">
    <text evidence="10">The sequence shown here is derived from an EMBL/GenBank/DDBJ whole genome shotgun (WGS) entry which is preliminary data.</text>
</comment>
<dbReference type="GO" id="GO:0012505">
    <property type="term" value="C:endomembrane system"/>
    <property type="evidence" value="ECO:0007669"/>
    <property type="project" value="UniProtKB-SubCell"/>
</dbReference>
<keyword evidence="6 8" id="KW-0472">Membrane</keyword>
<evidence type="ECO:0000256" key="4">
    <source>
        <dbReference type="ARBA" id="ARBA00022692"/>
    </source>
</evidence>
<sequence>MLQETCWSACIGSGFRFLQYIVHLVRSYCCGSASHLTFVGHCIQHGTSYACNWSMLVSFSHFQDLNKLFFCTQKSILSSDPGFIMHQSSSLEKHEVEAHSEELELLSCGMPQDFPVEGSSVLVQRARYCRQCKAYVKGFDHHCPAFGNCIGQGNHALFIFLLVGFIISECSYITCSSQFSTKSHILGKAEWETSLSGNLAISTMLFSCLQVVWQVAFLVWHVYCICFNIKTDEWINWRRYPEFQLIVPPQPGQPVPEIRFTNPYNKGILWNLKEFLTAKR</sequence>
<keyword evidence="11" id="KW-1185">Reference proteome</keyword>
<evidence type="ECO:0000259" key="9">
    <source>
        <dbReference type="Pfam" id="PF01529"/>
    </source>
</evidence>
<protein>
    <recommendedName>
        <fullName evidence="8">S-acyltransferase</fullName>
        <ecNumber evidence="8">2.3.1.225</ecNumber>
    </recommendedName>
    <alternativeName>
        <fullName evidence="8">Palmitoyltransferase</fullName>
    </alternativeName>
</protein>